<dbReference type="OrthoDB" id="3913595at2759"/>
<feature type="region of interest" description="Disordered" evidence="1">
    <location>
        <begin position="272"/>
        <end position="296"/>
    </location>
</feature>
<comment type="caution">
    <text evidence="2">The sequence shown here is derived from an EMBL/GenBank/DDBJ whole genome shotgun (WGS) entry which is preliminary data.</text>
</comment>
<name>A0A9P4M218_9PEZI</name>
<evidence type="ECO:0000313" key="3">
    <source>
        <dbReference type="Proteomes" id="UP000799772"/>
    </source>
</evidence>
<feature type="region of interest" description="Disordered" evidence="1">
    <location>
        <begin position="51"/>
        <end position="71"/>
    </location>
</feature>
<dbReference type="InterPro" id="IPR016712">
    <property type="entry name" value="Rbsml_bS1m-like"/>
</dbReference>
<gene>
    <name evidence="2" type="ORF">NA57DRAFT_60818</name>
</gene>
<evidence type="ECO:0000256" key="1">
    <source>
        <dbReference type="SAM" id="MobiDB-lite"/>
    </source>
</evidence>
<accession>A0A9P4M218</accession>
<dbReference type="PANTHER" id="PTHR28058">
    <property type="entry name" value="37S RIBOSOMAL PROTEIN MRP51, MITOCHONDRIAL"/>
    <property type="match status" value="1"/>
</dbReference>
<dbReference type="GO" id="GO:0003735">
    <property type="term" value="F:structural constituent of ribosome"/>
    <property type="evidence" value="ECO:0007669"/>
    <property type="project" value="TreeGrafter"/>
</dbReference>
<dbReference type="AlphaFoldDB" id="A0A9P4M218"/>
<dbReference type="GO" id="GO:0070124">
    <property type="term" value="P:mitochondrial translational initiation"/>
    <property type="evidence" value="ECO:0007669"/>
    <property type="project" value="TreeGrafter"/>
</dbReference>
<dbReference type="Proteomes" id="UP000799772">
    <property type="component" value="Unassembled WGS sequence"/>
</dbReference>
<sequence>MATRNLSPGANLLRSSRLFSIPPPLPEPAPGITNSPTATLRYPTRQAIVTPASSQHRGDWGGKRPLPTSYTSKVSNPTIRINRLDTDAQVTDFDLASDHVRTLQKWQEMRIPMFQAKYRVSISGSLGRREGKSQSAFDKSIDITDPEGVKTMQQQQNKASTRWKYDGDSVADMTPGDFSIFLEKKIKRPELRQLFMQWLRQKVVAQEVTNAKAMHDDKEGHGTFDAAAWLESVDLDQIFSDRLKMMRGQGFDAMSNLNRYLEEFLDLPPRSTASSYAPGQRPHLSADPALTPSTHPSAGLSYLRNKMYVENHPVLGPRAEPEPVRARIMSATPFVVSVGGVVVQWRRDHPPRSFDFDVKGGPKKYVVPRSASVAPDGRIELDALEPRPDVRSAEVIEEDRKWKEKHVPDYFKRQYGVEVEAE</sequence>
<reference evidence="2" key="1">
    <citation type="journal article" date="2020" name="Stud. Mycol.">
        <title>101 Dothideomycetes genomes: a test case for predicting lifestyles and emergence of pathogens.</title>
        <authorList>
            <person name="Haridas S."/>
            <person name="Albert R."/>
            <person name="Binder M."/>
            <person name="Bloem J."/>
            <person name="Labutti K."/>
            <person name="Salamov A."/>
            <person name="Andreopoulos B."/>
            <person name="Baker S."/>
            <person name="Barry K."/>
            <person name="Bills G."/>
            <person name="Bluhm B."/>
            <person name="Cannon C."/>
            <person name="Castanera R."/>
            <person name="Culley D."/>
            <person name="Daum C."/>
            <person name="Ezra D."/>
            <person name="Gonzalez J."/>
            <person name="Henrissat B."/>
            <person name="Kuo A."/>
            <person name="Liang C."/>
            <person name="Lipzen A."/>
            <person name="Lutzoni F."/>
            <person name="Magnuson J."/>
            <person name="Mondo S."/>
            <person name="Nolan M."/>
            <person name="Ohm R."/>
            <person name="Pangilinan J."/>
            <person name="Park H.-J."/>
            <person name="Ramirez L."/>
            <person name="Alfaro M."/>
            <person name="Sun H."/>
            <person name="Tritt A."/>
            <person name="Yoshinaga Y."/>
            <person name="Zwiers L.-H."/>
            <person name="Turgeon B."/>
            <person name="Goodwin S."/>
            <person name="Spatafora J."/>
            <person name="Crous P."/>
            <person name="Grigoriev I."/>
        </authorList>
    </citation>
    <scope>NUCLEOTIDE SEQUENCE</scope>
    <source>
        <strain evidence="2">CBS 133067</strain>
    </source>
</reference>
<proteinExistence type="predicted"/>
<organism evidence="2 3">
    <name type="scientific">Rhizodiscina lignyota</name>
    <dbReference type="NCBI Taxonomy" id="1504668"/>
    <lineage>
        <taxon>Eukaryota</taxon>
        <taxon>Fungi</taxon>
        <taxon>Dikarya</taxon>
        <taxon>Ascomycota</taxon>
        <taxon>Pezizomycotina</taxon>
        <taxon>Dothideomycetes</taxon>
        <taxon>Pleosporomycetidae</taxon>
        <taxon>Aulographales</taxon>
        <taxon>Rhizodiscinaceae</taxon>
        <taxon>Rhizodiscina</taxon>
    </lineage>
</organism>
<dbReference type="GO" id="GO:0005763">
    <property type="term" value="C:mitochondrial small ribosomal subunit"/>
    <property type="evidence" value="ECO:0007669"/>
    <property type="project" value="TreeGrafter"/>
</dbReference>
<dbReference type="EMBL" id="ML978135">
    <property type="protein sequence ID" value="KAF2094183.1"/>
    <property type="molecule type" value="Genomic_DNA"/>
</dbReference>
<protein>
    <submittedName>
        <fullName evidence="2">Uncharacterized protein</fullName>
    </submittedName>
</protein>
<keyword evidence="3" id="KW-1185">Reference proteome</keyword>
<dbReference type="Pfam" id="PF11709">
    <property type="entry name" value="Mit_ribos_Mrp51"/>
    <property type="match status" value="1"/>
</dbReference>
<dbReference type="PANTHER" id="PTHR28058:SF1">
    <property type="entry name" value="SMALL RIBOSOMAL SUBUNIT PROTEIN BS1M"/>
    <property type="match status" value="1"/>
</dbReference>
<evidence type="ECO:0000313" key="2">
    <source>
        <dbReference type="EMBL" id="KAF2094183.1"/>
    </source>
</evidence>